<dbReference type="PANTHER" id="PTHR21310:SF15">
    <property type="entry name" value="AMINOGLYCOSIDE PHOSPHOTRANSFERASE DOMAIN-CONTAINING PROTEIN"/>
    <property type="match status" value="1"/>
</dbReference>
<dbReference type="InterPro" id="IPR011009">
    <property type="entry name" value="Kinase-like_dom_sf"/>
</dbReference>
<dbReference type="Gene3D" id="3.90.1200.10">
    <property type="match status" value="1"/>
</dbReference>
<accession>A0ABY6CK13</accession>
<keyword evidence="3" id="KW-1185">Reference proteome</keyword>
<dbReference type="EMBL" id="CP104965">
    <property type="protein sequence ID" value="UXN71697.1"/>
    <property type="molecule type" value="Genomic_DNA"/>
</dbReference>
<protein>
    <submittedName>
        <fullName evidence="2">Aminoglycoside phosphotransferase family protein</fullName>
    </submittedName>
</protein>
<reference evidence="2 3" key="1">
    <citation type="submission" date="2022-09" db="EMBL/GenBank/DDBJ databases">
        <title>Interaction between co-microsymbionts with complementary sets of symbiotic genes in legume-rhizobium systems.</title>
        <authorList>
            <person name="Safronova V."/>
            <person name="Sazanova A."/>
            <person name="Afonin A."/>
            <person name="Chirak E."/>
        </authorList>
    </citation>
    <scope>NUCLEOTIDE SEQUENCE [LARGE SCALE GENOMIC DNA]</scope>
    <source>
        <strain evidence="2 3">A18/4-1</strain>
    </source>
</reference>
<dbReference type="SUPFAM" id="SSF56112">
    <property type="entry name" value="Protein kinase-like (PK-like)"/>
    <property type="match status" value="1"/>
</dbReference>
<name>A0ABY6CK13_9HYPH</name>
<evidence type="ECO:0000259" key="1">
    <source>
        <dbReference type="Pfam" id="PF01636"/>
    </source>
</evidence>
<dbReference type="Pfam" id="PF01636">
    <property type="entry name" value="APH"/>
    <property type="match status" value="1"/>
</dbReference>
<dbReference type="InterPro" id="IPR016259">
    <property type="entry name" value="Hygromycin-B_Kinase"/>
</dbReference>
<dbReference type="InterPro" id="IPR002575">
    <property type="entry name" value="Aminoglycoside_PTrfase"/>
</dbReference>
<proteinExistence type="predicted"/>
<gene>
    <name evidence="2" type="ORF">N8A98_11135</name>
</gene>
<dbReference type="Proteomes" id="UP001061862">
    <property type="component" value="Chromosome"/>
</dbReference>
<sequence>MELEEQQVAAALAGLELGSVVAIKAMSGGKAPVFRVDLSSGSAVVLKPYAEGVHSSAGKDAFAAAQLQSRGLPVARLLLVDESRTKLPFGFVVTNYLPGLTAGALKDHPDIASLYRQMGALLRSLHEIRMPAYGAFDATGIVDPLVSNGAFVRKLIVNSFEWFAAMGGGPALDARLREIAEARFNSVVPHSRGPVFAHDDLHPNNVLAVEDAQGKLVLSGLIDFGNARAADAVLDLAKCLFCSEHDAPGSTPHLLDGYGRIDHPDPEGALWYYTLLHRVTMWCWLRRIGVIPAADTPSELIDDLRAMV</sequence>
<dbReference type="PANTHER" id="PTHR21310">
    <property type="entry name" value="AMINOGLYCOSIDE PHOSPHOTRANSFERASE-RELATED-RELATED"/>
    <property type="match status" value="1"/>
</dbReference>
<dbReference type="RefSeq" id="WP_262171362.1">
    <property type="nucleotide sequence ID" value="NZ_CP104965.1"/>
</dbReference>
<evidence type="ECO:0000313" key="2">
    <source>
        <dbReference type="EMBL" id="UXN71697.1"/>
    </source>
</evidence>
<evidence type="ECO:0000313" key="3">
    <source>
        <dbReference type="Proteomes" id="UP001061862"/>
    </source>
</evidence>
<organism evidence="2 3">
    <name type="scientific">Devosia neptuniae</name>
    <dbReference type="NCBI Taxonomy" id="191302"/>
    <lineage>
        <taxon>Bacteria</taxon>
        <taxon>Pseudomonadati</taxon>
        <taxon>Pseudomonadota</taxon>
        <taxon>Alphaproteobacteria</taxon>
        <taxon>Hyphomicrobiales</taxon>
        <taxon>Devosiaceae</taxon>
        <taxon>Devosia</taxon>
    </lineage>
</organism>
<dbReference type="PIRSF" id="PIRSF000707">
    <property type="entry name" value="Hygromycin-B_kinase"/>
    <property type="match status" value="1"/>
</dbReference>
<feature type="domain" description="Aminoglycoside phosphotransferase" evidence="1">
    <location>
        <begin position="27"/>
        <end position="268"/>
    </location>
</feature>
<dbReference type="InterPro" id="IPR051678">
    <property type="entry name" value="AGP_Transferase"/>
</dbReference>